<dbReference type="Proteomes" id="UP001209540">
    <property type="component" value="Unassembled WGS sequence"/>
</dbReference>
<organism evidence="1 2">
    <name type="scientific">Phascolomyces articulosus</name>
    <dbReference type="NCBI Taxonomy" id="60185"/>
    <lineage>
        <taxon>Eukaryota</taxon>
        <taxon>Fungi</taxon>
        <taxon>Fungi incertae sedis</taxon>
        <taxon>Mucoromycota</taxon>
        <taxon>Mucoromycotina</taxon>
        <taxon>Mucoromycetes</taxon>
        <taxon>Mucorales</taxon>
        <taxon>Lichtheimiaceae</taxon>
        <taxon>Phascolomyces</taxon>
    </lineage>
</organism>
<gene>
    <name evidence="1" type="ORF">BDA99DRAFT_541110</name>
</gene>
<reference evidence="1" key="2">
    <citation type="submission" date="2023-02" db="EMBL/GenBank/DDBJ databases">
        <authorList>
            <consortium name="DOE Joint Genome Institute"/>
            <person name="Mondo S.J."/>
            <person name="Chang Y."/>
            <person name="Wang Y."/>
            <person name="Ahrendt S."/>
            <person name="Andreopoulos W."/>
            <person name="Barry K."/>
            <person name="Beard J."/>
            <person name="Benny G.L."/>
            <person name="Blankenship S."/>
            <person name="Bonito G."/>
            <person name="Cuomo C."/>
            <person name="Desiro A."/>
            <person name="Gervers K.A."/>
            <person name="Hundley H."/>
            <person name="Kuo A."/>
            <person name="LaButti K."/>
            <person name="Lang B.F."/>
            <person name="Lipzen A."/>
            <person name="O'Donnell K."/>
            <person name="Pangilinan J."/>
            <person name="Reynolds N."/>
            <person name="Sandor L."/>
            <person name="Smith M.W."/>
            <person name="Tsang A."/>
            <person name="Grigoriev I.V."/>
            <person name="Stajich J.E."/>
            <person name="Spatafora J.W."/>
        </authorList>
    </citation>
    <scope>NUCLEOTIDE SEQUENCE</scope>
    <source>
        <strain evidence="1">RSA 2281</strain>
    </source>
</reference>
<evidence type="ECO:0000313" key="1">
    <source>
        <dbReference type="EMBL" id="KAI9252387.1"/>
    </source>
</evidence>
<dbReference type="AlphaFoldDB" id="A0AAD5JSK5"/>
<protein>
    <submittedName>
        <fullName evidence="1">Uncharacterized protein</fullName>
    </submittedName>
</protein>
<accession>A0AAD5JSK5</accession>
<comment type="caution">
    <text evidence="1">The sequence shown here is derived from an EMBL/GenBank/DDBJ whole genome shotgun (WGS) entry which is preliminary data.</text>
</comment>
<proteinExistence type="predicted"/>
<keyword evidence="2" id="KW-1185">Reference proteome</keyword>
<name>A0AAD5JSK5_9FUNG</name>
<evidence type="ECO:0000313" key="2">
    <source>
        <dbReference type="Proteomes" id="UP001209540"/>
    </source>
</evidence>
<dbReference type="EMBL" id="JAIXMP010000028">
    <property type="protein sequence ID" value="KAI9252387.1"/>
    <property type="molecule type" value="Genomic_DNA"/>
</dbReference>
<sequence>MIFLSRLLKVLVVDTSSRIRFEIDGVDADEEEVDARLLEKLFILLVLRVVAEIIEACKLVLSNIPLPSSPFRYYLIDPECYFNNNPPVIFMTVPHQDFRFAWIWIHQADFDYVLSNPQQLQDVLTLIDTVLFITIRDHYCKRRQNRDSTKKKCHRQRWFAESGSKFFNKLSYQQIHYITTAIAALFSEI</sequence>
<reference evidence="1" key="1">
    <citation type="journal article" date="2022" name="IScience">
        <title>Evolution of zygomycete secretomes and the origins of terrestrial fungal ecologies.</title>
        <authorList>
            <person name="Chang Y."/>
            <person name="Wang Y."/>
            <person name="Mondo S."/>
            <person name="Ahrendt S."/>
            <person name="Andreopoulos W."/>
            <person name="Barry K."/>
            <person name="Beard J."/>
            <person name="Benny G.L."/>
            <person name="Blankenship S."/>
            <person name="Bonito G."/>
            <person name="Cuomo C."/>
            <person name="Desiro A."/>
            <person name="Gervers K.A."/>
            <person name="Hundley H."/>
            <person name="Kuo A."/>
            <person name="LaButti K."/>
            <person name="Lang B.F."/>
            <person name="Lipzen A."/>
            <person name="O'Donnell K."/>
            <person name="Pangilinan J."/>
            <person name="Reynolds N."/>
            <person name="Sandor L."/>
            <person name="Smith M.E."/>
            <person name="Tsang A."/>
            <person name="Grigoriev I.V."/>
            <person name="Stajich J.E."/>
            <person name="Spatafora J.W."/>
        </authorList>
    </citation>
    <scope>NUCLEOTIDE SEQUENCE</scope>
    <source>
        <strain evidence="1">RSA 2281</strain>
    </source>
</reference>